<comment type="similarity">
    <text evidence="1">Belongs to the STIG1 family.</text>
</comment>
<evidence type="ECO:0000313" key="4">
    <source>
        <dbReference type="EMBL" id="KAK8046104.1"/>
    </source>
</evidence>
<evidence type="ECO:0000313" key="5">
    <source>
        <dbReference type="Proteomes" id="UP001446871"/>
    </source>
</evidence>
<protein>
    <submittedName>
        <fullName evidence="4">Uncharacterized protein</fullName>
    </submittedName>
</protein>
<organism evidence="4 5">
    <name type="scientific">Apiospora saccharicola</name>
    <dbReference type="NCBI Taxonomy" id="335842"/>
    <lineage>
        <taxon>Eukaryota</taxon>
        <taxon>Fungi</taxon>
        <taxon>Dikarya</taxon>
        <taxon>Ascomycota</taxon>
        <taxon>Pezizomycotina</taxon>
        <taxon>Sordariomycetes</taxon>
        <taxon>Xylariomycetidae</taxon>
        <taxon>Amphisphaeriales</taxon>
        <taxon>Apiosporaceae</taxon>
        <taxon>Apiospora</taxon>
    </lineage>
</organism>
<evidence type="ECO:0000256" key="3">
    <source>
        <dbReference type="SAM" id="SignalP"/>
    </source>
</evidence>
<reference evidence="4 5" key="1">
    <citation type="submission" date="2023-01" db="EMBL/GenBank/DDBJ databases">
        <title>Analysis of 21 Apiospora genomes using comparative genomics revels a genus with tremendous synthesis potential of carbohydrate active enzymes and secondary metabolites.</title>
        <authorList>
            <person name="Sorensen T."/>
        </authorList>
    </citation>
    <scope>NUCLEOTIDE SEQUENCE [LARGE SCALE GENOMIC DNA]</scope>
    <source>
        <strain evidence="4 5">CBS 83171</strain>
    </source>
</reference>
<feature type="chain" id="PRO_5046341709" evidence="3">
    <location>
        <begin position="20"/>
        <end position="321"/>
    </location>
</feature>
<evidence type="ECO:0000256" key="2">
    <source>
        <dbReference type="ARBA" id="ARBA00022729"/>
    </source>
</evidence>
<dbReference type="InterPro" id="IPR006969">
    <property type="entry name" value="Stig-like"/>
</dbReference>
<keyword evidence="2 3" id="KW-0732">Signal</keyword>
<feature type="signal peptide" evidence="3">
    <location>
        <begin position="1"/>
        <end position="19"/>
    </location>
</feature>
<gene>
    <name evidence="4" type="ORF">PG996_014168</name>
</gene>
<dbReference type="Proteomes" id="UP001446871">
    <property type="component" value="Unassembled WGS sequence"/>
</dbReference>
<name>A0ABR1THL1_9PEZI</name>
<keyword evidence="5" id="KW-1185">Reference proteome</keyword>
<dbReference type="Pfam" id="PF04885">
    <property type="entry name" value="Stig1"/>
    <property type="match status" value="1"/>
</dbReference>
<accession>A0ABR1THL1</accession>
<evidence type="ECO:0000256" key="1">
    <source>
        <dbReference type="ARBA" id="ARBA00006010"/>
    </source>
</evidence>
<comment type="caution">
    <text evidence="4">The sequence shown here is derived from an EMBL/GenBank/DDBJ whole genome shotgun (WGS) entry which is preliminary data.</text>
</comment>
<proteinExistence type="inferred from homology"/>
<dbReference type="EMBL" id="JAQQWM010000009">
    <property type="protein sequence ID" value="KAK8046104.1"/>
    <property type="molecule type" value="Genomic_DNA"/>
</dbReference>
<sequence length="321" mass="34252">MKWNLSLPLVALAAGVVKAADQAEATAAAQAADAAQVTDAAQATDAAWRGCNNDRCLRRIRGNYGGWPPPNVCQTDCSSYVVTTVTPTPPVTTTVTITITPGPYRRDDAAVQTAAAGDAADARRKKVPSYCTDQCGGDGWRYRSACSCIGVTTSTYYLPTPTVTVTATVTARSCPGGKTWCRGQCKDCNTDHDNCGKCGNSCKWGEICHNGRCHDYGSCPGPQVCPPWGQPMPSCGGRWGNPRSSCQGGECRMCADGVGRCAPKSATPPCWQQQRSGRRCGQNWDCPGGFCVQNCCGKFCYYPDKGDICDLNSSPYKLFRK</sequence>